<evidence type="ECO:0000313" key="2">
    <source>
        <dbReference type="Proteomes" id="UP000268329"/>
    </source>
</evidence>
<name>A0A3G2J6W0_9ACTN</name>
<dbReference type="AlphaFoldDB" id="A0A3G2J6W0"/>
<dbReference type="OrthoDB" id="2426596at2"/>
<sequence length="244" mass="26643">MRVYDFRPVHREPAPDVYGRLRVRTDDLSPADWLGERGSVQGAFGTVAAVAAPGFAAYARILHPAGLDGRPVRWSTVAAAHGTRVAPRTRWHEVIGMDEEYVNASEYGMPGVWDEHPEEGPTPPDVARALLPVLARHTGTTERCWFGLWEGYGHWDFDRFPKFETPGRAEVLLAGPLADVVSPSSLDVFACLPDLWWPQDRAWCLGGDVDLVSTYVGGSPALIADLLAAPELEAHPVTADDPLG</sequence>
<keyword evidence="2" id="KW-1185">Reference proteome</keyword>
<protein>
    <submittedName>
        <fullName evidence="1">Uncharacterized protein</fullName>
    </submittedName>
</protein>
<dbReference type="Proteomes" id="UP000268329">
    <property type="component" value="Chromosome"/>
</dbReference>
<dbReference type="KEGG" id="sdd:D9753_02125"/>
<proteinExistence type="predicted"/>
<gene>
    <name evidence="1" type="ORF">D9753_02125</name>
</gene>
<dbReference type="EMBL" id="CP033073">
    <property type="protein sequence ID" value="AYN37950.1"/>
    <property type="molecule type" value="Genomic_DNA"/>
</dbReference>
<evidence type="ECO:0000313" key="1">
    <source>
        <dbReference type="EMBL" id="AYN37950.1"/>
    </source>
</evidence>
<organism evidence="1 2">
    <name type="scientific">Streptomyces dangxiongensis</name>
    <dbReference type="NCBI Taxonomy" id="1442032"/>
    <lineage>
        <taxon>Bacteria</taxon>
        <taxon>Bacillati</taxon>
        <taxon>Actinomycetota</taxon>
        <taxon>Actinomycetes</taxon>
        <taxon>Kitasatosporales</taxon>
        <taxon>Streptomycetaceae</taxon>
        <taxon>Streptomyces</taxon>
    </lineage>
</organism>
<accession>A0A3G2J6W0</accession>
<reference evidence="1 2" key="1">
    <citation type="submission" date="2018-10" db="EMBL/GenBank/DDBJ databases">
        <title>The genome of Streptomyces dangxiongensis Z022.</title>
        <authorList>
            <person name="Zhang B."/>
        </authorList>
    </citation>
    <scope>NUCLEOTIDE SEQUENCE [LARGE SCALE GENOMIC DNA]</scope>
    <source>
        <strain evidence="1 2">Z022</strain>
    </source>
</reference>